<name>D4HTV5_9CAUD</name>
<accession>D4HTV5</accession>
<dbReference type="GeneID" id="26040283"/>
<dbReference type="EMBL" id="FN297812">
    <property type="protein sequence ID" value="CAX64997.1"/>
    <property type="molecule type" value="Genomic_DNA"/>
</dbReference>
<dbReference type="Proteomes" id="UP000001840">
    <property type="component" value="Segment"/>
</dbReference>
<dbReference type="RefSeq" id="YP_009167723.1">
    <property type="nucleotide sequence ID" value="NC_027981.1"/>
</dbReference>
<evidence type="ECO:0000313" key="2">
    <source>
        <dbReference type="Proteomes" id="UP000001840"/>
    </source>
</evidence>
<protein>
    <submittedName>
        <fullName evidence="1">Gp16 protein</fullName>
    </submittedName>
</protein>
<evidence type="ECO:0000313" key="1">
    <source>
        <dbReference type="EMBL" id="CAX64997.1"/>
    </source>
</evidence>
<keyword evidence="2" id="KW-1185">Reference proteome</keyword>
<sequence>MRFDIQTVQRLLHRIWGAFKTVNIKRILHHLPLDMLRPTVVPFIHRQGPGQPRQQRQRAGIWVPQVLDTNRQVRRLNDHLLDVTL</sequence>
<dbReference type="KEGG" id="vg:26040283"/>
<reference evidence="1 2" key="1">
    <citation type="journal article" date="2009" name="J. Virol.">
        <title>The linear plasmid prophage Vp58.5 of Vibrio parahaemolyticus is closely related to the integrating phage VHML and constitutes a new incompatibility group of telomere phages.</title>
        <authorList>
            <person name="Zabala B."/>
            <person name="Hammerl J.A."/>
            <person name="Espejo R.T."/>
            <person name="Hertwig S."/>
        </authorList>
    </citation>
    <scope>NUCLEOTIDE SEQUENCE [LARGE SCALE GENOMIC DNA]</scope>
</reference>
<organism evidence="1 2">
    <name type="scientific">Vibrio phage VP585</name>
    <dbReference type="NCBI Taxonomy" id="631719"/>
    <lineage>
        <taxon>Viruses</taxon>
        <taxon>Duplodnaviria</taxon>
        <taxon>Heunggongvirae</taxon>
        <taxon>Uroviricota</taxon>
        <taxon>Caudoviricetes</taxon>
        <taxon>Vhmlvirus</taxon>
        <taxon>Vhmlvirus VP585</taxon>
    </lineage>
</organism>
<proteinExistence type="predicted"/>